<dbReference type="Gene3D" id="3.40.30.120">
    <property type="match status" value="1"/>
</dbReference>
<dbReference type="GO" id="GO:0004497">
    <property type="term" value="F:monooxygenase activity"/>
    <property type="evidence" value="ECO:0007669"/>
    <property type="project" value="UniProtKB-KW"/>
</dbReference>
<keyword evidence="2" id="KW-0285">Flavoprotein</keyword>
<dbReference type="PRINTS" id="PR00420">
    <property type="entry name" value="RNGMNOXGNASE"/>
</dbReference>
<evidence type="ECO:0000256" key="2">
    <source>
        <dbReference type="ARBA" id="ARBA00022630"/>
    </source>
</evidence>
<dbReference type="InterPro" id="IPR036188">
    <property type="entry name" value="FAD/NAD-bd_sf"/>
</dbReference>
<evidence type="ECO:0000313" key="6">
    <source>
        <dbReference type="Proteomes" id="UP000690515"/>
    </source>
</evidence>
<evidence type="ECO:0000259" key="4">
    <source>
        <dbReference type="Pfam" id="PF01494"/>
    </source>
</evidence>
<dbReference type="EMBL" id="JAGSOY010000020">
    <property type="protein sequence ID" value="MBU2711464.1"/>
    <property type="molecule type" value="Genomic_DNA"/>
</dbReference>
<dbReference type="Pfam" id="PF01494">
    <property type="entry name" value="FAD_binding_3"/>
    <property type="match status" value="1"/>
</dbReference>
<comment type="cofactor">
    <cofactor evidence="1">
        <name>FAD</name>
        <dbReference type="ChEBI" id="CHEBI:57692"/>
    </cofactor>
</comment>
<organism evidence="5 6">
    <name type="scientific">Zooshikella harenae</name>
    <dbReference type="NCBI Taxonomy" id="2827238"/>
    <lineage>
        <taxon>Bacteria</taxon>
        <taxon>Pseudomonadati</taxon>
        <taxon>Pseudomonadota</taxon>
        <taxon>Gammaproteobacteria</taxon>
        <taxon>Oceanospirillales</taxon>
        <taxon>Zooshikellaceae</taxon>
        <taxon>Zooshikella</taxon>
    </lineage>
</organism>
<keyword evidence="5" id="KW-0503">Monooxygenase</keyword>
<proteinExistence type="predicted"/>
<dbReference type="SUPFAM" id="SSF51905">
    <property type="entry name" value="FAD/NAD(P)-binding domain"/>
    <property type="match status" value="1"/>
</dbReference>
<dbReference type="PANTHER" id="PTHR43004">
    <property type="entry name" value="TRK SYSTEM POTASSIUM UPTAKE PROTEIN"/>
    <property type="match status" value="1"/>
</dbReference>
<dbReference type="Pfam" id="PF21274">
    <property type="entry name" value="Rng_hyd_C"/>
    <property type="match status" value="1"/>
</dbReference>
<comment type="caution">
    <text evidence="5">The sequence shown here is derived from an EMBL/GenBank/DDBJ whole genome shotgun (WGS) entry which is preliminary data.</text>
</comment>
<dbReference type="InterPro" id="IPR050641">
    <property type="entry name" value="RIFMO-like"/>
</dbReference>
<dbReference type="InterPro" id="IPR002938">
    <property type="entry name" value="FAD-bd"/>
</dbReference>
<keyword evidence="5" id="KW-0560">Oxidoreductase</keyword>
<gene>
    <name evidence="5" type="ORF">KCG35_10370</name>
</gene>
<dbReference type="Proteomes" id="UP000690515">
    <property type="component" value="Unassembled WGS sequence"/>
</dbReference>
<dbReference type="RefSeq" id="WP_215819625.1">
    <property type="nucleotide sequence ID" value="NZ_JAGSOY010000020.1"/>
</dbReference>
<name>A0ABS5ZBU1_9GAMM</name>
<keyword evidence="3" id="KW-0274">FAD</keyword>
<keyword evidence="6" id="KW-1185">Reference proteome</keyword>
<protein>
    <submittedName>
        <fullName evidence="5">FAD-dependent monooxygenase</fullName>
    </submittedName>
</protein>
<dbReference type="Gene3D" id="3.30.70.2450">
    <property type="match status" value="1"/>
</dbReference>
<dbReference type="PANTHER" id="PTHR43004:SF19">
    <property type="entry name" value="BINDING MONOOXYGENASE, PUTATIVE (JCVI)-RELATED"/>
    <property type="match status" value="1"/>
</dbReference>
<evidence type="ECO:0000313" key="5">
    <source>
        <dbReference type="EMBL" id="MBU2711464.1"/>
    </source>
</evidence>
<sequence length="503" mass="56422">MSKTANVIIVGAGPAGLTLATELANAGIQTHIIERRAKPSNLSRAFGILPHTLELLDMRGRADILINNGTPWVHAPLGDGKHSLDFSRLQSRFPFMLIIPQCKAEAHFEAMALKAGVKITRGMEVIDIKQTSQHVITTVKTAKGINHLQADYVIGCDGVKSTIRQLLNIEFPGFRYDCTLSIADVHLTYPPEPKVYARTTKRGMVAVFPFDDGSFRLIVLDHHYMHIPVENPLTLDELNDSVQGILGRDLGIHQPTWMSRFRSEQRQADKYQVGRVFLAGDAAHTHIPSGGQGLQIAIQDAINLGWKLIAVLKGQAPTELLQSYEQERRAINSKILKNTDKIFKYEISRSLPARILRHLSVLLMSVPFIQLLVIKQLSGVTLRYPFPKQGSHKLVGKRVPDIMLIDEFGHTHRIYETLRRQQFILIDQTTNSHFIKNYINTGNEQLVVLTGQIQPPHQLPCALLIRPDGYILWTAQSENNTTLPSVLEKWLPKKVHKDQPLAA</sequence>
<dbReference type="Gene3D" id="3.50.50.60">
    <property type="entry name" value="FAD/NAD(P)-binding domain"/>
    <property type="match status" value="1"/>
</dbReference>
<accession>A0ABS5ZBU1</accession>
<reference evidence="5 6" key="1">
    <citation type="submission" date="2021-04" db="EMBL/GenBank/DDBJ databases">
        <authorList>
            <person name="Pira H."/>
            <person name="Risdian C."/>
            <person name="Wink J."/>
        </authorList>
    </citation>
    <scope>NUCLEOTIDE SEQUENCE [LARGE SCALE GENOMIC DNA]</scope>
    <source>
        <strain evidence="5 6">WH53</strain>
    </source>
</reference>
<feature type="domain" description="FAD-binding" evidence="4">
    <location>
        <begin position="5"/>
        <end position="338"/>
    </location>
</feature>
<evidence type="ECO:0000256" key="1">
    <source>
        <dbReference type="ARBA" id="ARBA00001974"/>
    </source>
</evidence>
<evidence type="ECO:0000256" key="3">
    <source>
        <dbReference type="ARBA" id="ARBA00022827"/>
    </source>
</evidence>